<dbReference type="GO" id="GO:0008324">
    <property type="term" value="F:monoatomic cation transmembrane transporter activity"/>
    <property type="evidence" value="ECO:0007669"/>
    <property type="project" value="InterPro"/>
</dbReference>
<feature type="transmembrane region" description="Helical" evidence="9">
    <location>
        <begin position="53"/>
        <end position="75"/>
    </location>
</feature>
<keyword evidence="3" id="KW-0813">Transport</keyword>
<dbReference type="InParanoid" id="A0A2I1DKN1"/>
<name>A0A2I1DKN1_9PROT</name>
<dbReference type="EMBL" id="MXAV01000036">
    <property type="protein sequence ID" value="PKY10430.1"/>
    <property type="molecule type" value="Genomic_DNA"/>
</dbReference>
<dbReference type="GO" id="GO:0005886">
    <property type="term" value="C:plasma membrane"/>
    <property type="evidence" value="ECO:0007669"/>
    <property type="project" value="UniProtKB-SubCell"/>
</dbReference>
<evidence type="ECO:0000313" key="10">
    <source>
        <dbReference type="EMBL" id="PKY10430.1"/>
    </source>
</evidence>
<dbReference type="Proteomes" id="UP000234329">
    <property type="component" value="Unassembled WGS sequence"/>
</dbReference>
<feature type="transmembrane region" description="Helical" evidence="9">
    <location>
        <begin position="401"/>
        <end position="423"/>
    </location>
</feature>
<evidence type="ECO:0000256" key="9">
    <source>
        <dbReference type="SAM" id="Phobius"/>
    </source>
</evidence>
<evidence type="ECO:0000256" key="5">
    <source>
        <dbReference type="ARBA" id="ARBA00022692"/>
    </source>
</evidence>
<feature type="transmembrane region" description="Helical" evidence="9">
    <location>
        <begin position="333"/>
        <end position="351"/>
    </location>
</feature>
<feature type="transmembrane region" description="Helical" evidence="9">
    <location>
        <begin position="457"/>
        <end position="482"/>
    </location>
</feature>
<reference evidence="10 11" key="1">
    <citation type="submission" date="2017-03" db="EMBL/GenBank/DDBJ databases">
        <title>Draft genime sequence of the acidophilic sulfur-oxidizing bacterium Acidithiobacillus sp. SH, isolated from seawater.</title>
        <authorList>
            <person name="Sharmin S."/>
            <person name="Tokuhisa M."/>
            <person name="Kanao T."/>
            <person name="Kamimura K."/>
        </authorList>
    </citation>
    <scope>NUCLEOTIDE SEQUENCE [LARGE SCALE GENOMIC DNA]</scope>
    <source>
        <strain evidence="10 11">SH</strain>
    </source>
</reference>
<keyword evidence="11" id="KW-1185">Reference proteome</keyword>
<dbReference type="Pfam" id="PF02386">
    <property type="entry name" value="TrkH"/>
    <property type="match status" value="2"/>
</dbReference>
<gene>
    <name evidence="10" type="ORF">B1757_10070</name>
</gene>
<comment type="similarity">
    <text evidence="2">Belongs to the TrkH potassium transport family.</text>
</comment>
<dbReference type="PRINTS" id="PR00169">
    <property type="entry name" value="KCHANNEL"/>
</dbReference>
<comment type="caution">
    <text evidence="10">The sequence shown here is derived from an EMBL/GenBank/DDBJ whole genome shotgun (WGS) entry which is preliminary data.</text>
</comment>
<dbReference type="OrthoDB" id="9810952at2"/>
<evidence type="ECO:0000256" key="2">
    <source>
        <dbReference type="ARBA" id="ARBA00009137"/>
    </source>
</evidence>
<organism evidence="10 11">
    <name type="scientific">Acidithiobacillus marinus</name>
    <dbReference type="NCBI Taxonomy" id="187490"/>
    <lineage>
        <taxon>Bacteria</taxon>
        <taxon>Pseudomonadati</taxon>
        <taxon>Pseudomonadota</taxon>
        <taxon>Acidithiobacillia</taxon>
        <taxon>Acidithiobacillales</taxon>
        <taxon>Acidithiobacillaceae</taxon>
        <taxon>Acidithiobacillus</taxon>
    </lineage>
</organism>
<dbReference type="InterPro" id="IPR003445">
    <property type="entry name" value="Cat_transpt"/>
</dbReference>
<evidence type="ECO:0000313" key="11">
    <source>
        <dbReference type="Proteomes" id="UP000234329"/>
    </source>
</evidence>
<dbReference type="GO" id="GO:0030001">
    <property type="term" value="P:metal ion transport"/>
    <property type="evidence" value="ECO:0007669"/>
    <property type="project" value="UniProtKB-ARBA"/>
</dbReference>
<feature type="transmembrane region" description="Helical" evidence="9">
    <location>
        <begin position="247"/>
        <end position="269"/>
    </location>
</feature>
<accession>A0A2I1DKN1</accession>
<keyword evidence="4" id="KW-1003">Cell membrane</keyword>
<protein>
    <submittedName>
        <fullName evidence="10">Uncharacterized protein</fullName>
    </submittedName>
</protein>
<evidence type="ECO:0000256" key="3">
    <source>
        <dbReference type="ARBA" id="ARBA00022448"/>
    </source>
</evidence>
<evidence type="ECO:0000256" key="4">
    <source>
        <dbReference type="ARBA" id="ARBA00022475"/>
    </source>
</evidence>
<keyword evidence="5 9" id="KW-0812">Transmembrane</keyword>
<feature type="transmembrane region" description="Helical" evidence="9">
    <location>
        <begin position="430"/>
        <end position="451"/>
    </location>
</feature>
<feature type="transmembrane region" description="Helical" evidence="9">
    <location>
        <begin position="21"/>
        <end position="47"/>
    </location>
</feature>
<feature type="transmembrane region" description="Helical" evidence="9">
    <location>
        <begin position="281"/>
        <end position="303"/>
    </location>
</feature>
<evidence type="ECO:0000256" key="8">
    <source>
        <dbReference type="ARBA" id="ARBA00023136"/>
    </source>
</evidence>
<proteinExistence type="inferred from homology"/>
<feature type="transmembrane region" description="Helical" evidence="9">
    <location>
        <begin position="197"/>
        <end position="215"/>
    </location>
</feature>
<evidence type="ECO:0000256" key="1">
    <source>
        <dbReference type="ARBA" id="ARBA00004651"/>
    </source>
</evidence>
<dbReference type="AlphaFoldDB" id="A0A2I1DKN1"/>
<dbReference type="PANTHER" id="PTHR32024:SF2">
    <property type="entry name" value="TRK SYSTEM POTASSIUM UPTAKE PROTEIN TRKG-RELATED"/>
    <property type="match status" value="1"/>
</dbReference>
<feature type="transmembrane region" description="Helical" evidence="9">
    <location>
        <begin position="87"/>
        <end position="105"/>
    </location>
</feature>
<keyword evidence="7" id="KW-0406">Ion transport</keyword>
<dbReference type="FunCoup" id="A0A2I1DKN1">
    <property type="interactions" value="167"/>
</dbReference>
<dbReference type="PANTHER" id="PTHR32024">
    <property type="entry name" value="TRK SYSTEM POTASSIUM UPTAKE PROTEIN TRKG-RELATED"/>
    <property type="match status" value="1"/>
</dbReference>
<sequence length="492" mass="53203">MWKRIKPVREEILALSVRPRMIAAYLGRLMLVTGLLMLAPALFALLAPGWSGVWQYGLTALMLIGLGHGLQRYVLLHKKDVLQANEAMVIVALIFILTPVIFAIPMSANGVGYLAAFFQVVSDITTTGMEVLPKGQLPISFWLTSAWLQWIGGLGITVLSLGLVSSQVLNIRRLSGVLDGDSQQQQVQLTDYVRNVLIVYLILTVLTFFALLIAGQSAVQSAIFAMAAVATGWCAPARIGINDYSGAVQLIIALASMSGAVTIGSYLLLSRNRWRDFLRDVELRLLLLFIFIGTLVLGVSLYFSGIPIGNAFFKAFLLATSAQTTAGFSPLDLNMVSGFALVILIVLMFIGGSVGSTAGGIKLVRAWLSLKIVAYLIRSTRMSVHVVNPLRMEGRTVPASVLLNTLAIVMLTLMVMTLSWLAFLVSGYPALPGLFNVVSAMSTAGLSVGVLNVSTPVALKLVLCADMLFGRLEFVALLVLLAPRTWFGRRLR</sequence>
<evidence type="ECO:0000256" key="7">
    <source>
        <dbReference type="ARBA" id="ARBA00023065"/>
    </source>
</evidence>
<evidence type="ECO:0000256" key="6">
    <source>
        <dbReference type="ARBA" id="ARBA00022989"/>
    </source>
</evidence>
<feature type="transmembrane region" description="Helical" evidence="9">
    <location>
        <begin position="139"/>
        <end position="164"/>
    </location>
</feature>
<keyword evidence="8 9" id="KW-0472">Membrane</keyword>
<keyword evidence="6 9" id="KW-1133">Transmembrane helix</keyword>
<comment type="subcellular location">
    <subcellularLocation>
        <location evidence="1">Cell membrane</location>
        <topology evidence="1">Multi-pass membrane protein</topology>
    </subcellularLocation>
</comment>